<keyword evidence="4" id="KW-1185">Reference proteome</keyword>
<reference evidence="3 4" key="1">
    <citation type="journal article" date="2014" name="Int. J. Syst. Evol. Microbiol.">
        <title>Sneathiella chungangensis sp. nov., isolated from a marine sand, and emended description of the genus Sneathiella.</title>
        <authorList>
            <person name="Siamphan C."/>
            <person name="Kim H."/>
            <person name="Lee J.S."/>
            <person name="Kim W."/>
        </authorList>
    </citation>
    <scope>NUCLEOTIDE SEQUENCE [LARGE SCALE GENOMIC DNA]</scope>
    <source>
        <strain evidence="3 4">KCTC 32476</strain>
    </source>
</reference>
<dbReference type="InterPro" id="IPR038404">
    <property type="entry name" value="TRAP_DctP_sf"/>
</dbReference>
<dbReference type="PANTHER" id="PTHR33376">
    <property type="match status" value="1"/>
</dbReference>
<name>A0A845MFV4_9PROT</name>
<comment type="caution">
    <text evidence="3">The sequence shown here is derived from an EMBL/GenBank/DDBJ whole genome shotgun (WGS) entry which is preliminary data.</text>
</comment>
<sequence>MKKLIGLTLATAVAIAGAVSAQAAEVTLTLHHFLSPKAPAHTKMLEPWAQRIAEASNGRIEVKIFPSMALGGKPPELYQQVRDGVVDIVWTVPGYTPGVFPRTEVFELPTVHQGDAKATNAAIREVFPMLAEDFTDVKPLLVHVHAGNALHTASKKVTSLDDVKGMKIRTPSRSGGWMIEEWGADPVGMPLPDLSQSLSKGVVEGGLVPFEIFPPFKLAELTKYSLVGGGNERFGTATFLFAMNKDTYNNLPDDLKKVIDDNIGPAFSEEMGVVWNEVEKPGEGMQEKSGGEIVHLDATAKANFDAAGEKVVARWIKEVSDRGIDGQKLVDAARKAVADNSK</sequence>
<dbReference type="RefSeq" id="WP_161339011.1">
    <property type="nucleotide sequence ID" value="NZ_JBHSDG010000004.1"/>
</dbReference>
<gene>
    <name evidence="3" type="ORF">GQF03_09385</name>
</gene>
<dbReference type="Proteomes" id="UP000445696">
    <property type="component" value="Unassembled WGS sequence"/>
</dbReference>
<dbReference type="Gene3D" id="3.40.190.170">
    <property type="entry name" value="Bacterial extracellular solute-binding protein, family 7"/>
    <property type="match status" value="1"/>
</dbReference>
<evidence type="ECO:0000256" key="1">
    <source>
        <dbReference type="ARBA" id="ARBA00022729"/>
    </source>
</evidence>
<dbReference type="EMBL" id="WTVA01000004">
    <property type="protein sequence ID" value="MZR22545.1"/>
    <property type="molecule type" value="Genomic_DNA"/>
</dbReference>
<keyword evidence="1 2" id="KW-0732">Signal</keyword>
<evidence type="ECO:0000256" key="2">
    <source>
        <dbReference type="SAM" id="SignalP"/>
    </source>
</evidence>
<evidence type="ECO:0000313" key="3">
    <source>
        <dbReference type="EMBL" id="MZR22545.1"/>
    </source>
</evidence>
<evidence type="ECO:0000313" key="4">
    <source>
        <dbReference type="Proteomes" id="UP000445696"/>
    </source>
</evidence>
<proteinExistence type="predicted"/>
<organism evidence="3 4">
    <name type="scientific">Sneathiella chungangensis</name>
    <dbReference type="NCBI Taxonomy" id="1418234"/>
    <lineage>
        <taxon>Bacteria</taxon>
        <taxon>Pseudomonadati</taxon>
        <taxon>Pseudomonadota</taxon>
        <taxon>Alphaproteobacteria</taxon>
        <taxon>Sneathiellales</taxon>
        <taxon>Sneathiellaceae</taxon>
        <taxon>Sneathiella</taxon>
    </lineage>
</organism>
<feature type="signal peptide" evidence="2">
    <location>
        <begin position="1"/>
        <end position="23"/>
    </location>
</feature>
<dbReference type="Pfam" id="PF03480">
    <property type="entry name" value="DctP"/>
    <property type="match status" value="1"/>
</dbReference>
<dbReference type="PANTHER" id="PTHR33376:SF15">
    <property type="entry name" value="BLL6794 PROTEIN"/>
    <property type="match status" value="1"/>
</dbReference>
<feature type="chain" id="PRO_5032677945" evidence="2">
    <location>
        <begin position="24"/>
        <end position="342"/>
    </location>
</feature>
<dbReference type="AlphaFoldDB" id="A0A845MFV4"/>
<dbReference type="OrthoDB" id="7822595at2"/>
<protein>
    <submittedName>
        <fullName evidence="3">C4-dicarboxylate ABC transporter substrate-binding protein</fullName>
    </submittedName>
</protein>
<dbReference type="GO" id="GO:0055085">
    <property type="term" value="P:transmembrane transport"/>
    <property type="evidence" value="ECO:0007669"/>
    <property type="project" value="InterPro"/>
</dbReference>
<accession>A0A845MFV4</accession>
<dbReference type="NCBIfam" id="NF037995">
    <property type="entry name" value="TRAP_S1"/>
    <property type="match status" value="1"/>
</dbReference>
<dbReference type="CDD" id="cd13665">
    <property type="entry name" value="PBP2_TRAP_Dctp3_4"/>
    <property type="match status" value="1"/>
</dbReference>
<dbReference type="InterPro" id="IPR018389">
    <property type="entry name" value="DctP_fam"/>
</dbReference>